<dbReference type="SUPFAM" id="SSF101790">
    <property type="entry name" value="Aminomethyltransferase beta-barrel domain"/>
    <property type="match status" value="1"/>
</dbReference>
<evidence type="ECO:0000259" key="10">
    <source>
        <dbReference type="Pfam" id="PF08669"/>
    </source>
</evidence>
<dbReference type="EMBL" id="JAOPGA020000059">
    <property type="protein sequence ID" value="KAL0476546.1"/>
    <property type="molecule type" value="Genomic_DNA"/>
</dbReference>
<accession>A0AAW2YGU5</accession>
<dbReference type="InterPro" id="IPR027266">
    <property type="entry name" value="TrmE/GcvT-like"/>
</dbReference>
<dbReference type="InterPro" id="IPR028896">
    <property type="entry name" value="GcvT/YgfZ/DmdA"/>
</dbReference>
<evidence type="ECO:0000256" key="7">
    <source>
        <dbReference type="PIRSR" id="PIRSR006487-1"/>
    </source>
</evidence>
<comment type="caution">
    <text evidence="12">The sequence shown here is derived from an EMBL/GenBank/DDBJ whole genome shotgun (WGS) entry which is preliminary data.</text>
</comment>
<dbReference type="Gene3D" id="4.10.1250.10">
    <property type="entry name" value="Aminomethyltransferase fragment"/>
    <property type="match status" value="1"/>
</dbReference>
<dbReference type="InterPro" id="IPR006223">
    <property type="entry name" value="GcvT"/>
</dbReference>
<dbReference type="GO" id="GO:0005739">
    <property type="term" value="C:mitochondrion"/>
    <property type="evidence" value="ECO:0007669"/>
    <property type="project" value="UniProtKB-SubCell"/>
</dbReference>
<keyword evidence="8" id="KW-0496">Mitochondrion</keyword>
<dbReference type="InterPro" id="IPR029043">
    <property type="entry name" value="GcvT/YgfZ_C"/>
</dbReference>
<dbReference type="GO" id="GO:0005960">
    <property type="term" value="C:glycine cleavage complex"/>
    <property type="evidence" value="ECO:0007669"/>
    <property type="project" value="InterPro"/>
</dbReference>
<dbReference type="Pfam" id="PF08669">
    <property type="entry name" value="GCV_T_C"/>
    <property type="match status" value="1"/>
</dbReference>
<dbReference type="InterPro" id="IPR006222">
    <property type="entry name" value="GCVT_N"/>
</dbReference>
<evidence type="ECO:0000256" key="3">
    <source>
        <dbReference type="ARBA" id="ARBA00022576"/>
    </source>
</evidence>
<gene>
    <name evidence="12" type="ORF">AKO1_006093</name>
    <name evidence="11" type="ORF">AKO1_006124</name>
</gene>
<dbReference type="AlphaFoldDB" id="A0AAW2YGU5"/>
<dbReference type="FunFam" id="3.30.70.1400:FF:000001">
    <property type="entry name" value="Aminomethyltransferase"/>
    <property type="match status" value="1"/>
</dbReference>
<sequence length="416" mass="46286">MLTTRCISIRALRSMPNVIFRHSSQATSEIKQTSLFDFHKENKAKMVPFAGWKMPLIYPDGMKQEHNHCRTNASIFDVSHMGQIRIHGKDGADFIESIVPGNIKDLKPNHARLTQFTNEHGGIMDDTMVTRKSDDLLYVVVNAGCCDQDVAHIKSSLEQYKQKNPNADVSFEFMDGHSLIAIQGPVATEVVASLLPEGHNMSNVAFMSCLDVSLPALGEDVQLQVSRCGYTGEDGYEISVPHQHAVALTKLLLQDERVRLAGLAARDTLRLEAGLCLMGHDMNDKITPIEANLSFTIGKRRQEEKNFPGAEIIVQQLQNGTKIKRVGINIDTNKMVARENYTVHDSEGNKIGYVTSGTLAPSMDNRSIAMGYVDTTHSQDGTALKVSIRNTMYDATVVKMPFVPHRYYRKPAVKKQ</sequence>
<dbReference type="PANTHER" id="PTHR43757">
    <property type="entry name" value="AMINOMETHYLTRANSFERASE"/>
    <property type="match status" value="1"/>
</dbReference>
<evidence type="ECO:0000259" key="9">
    <source>
        <dbReference type="Pfam" id="PF01571"/>
    </source>
</evidence>
<proteinExistence type="inferred from homology"/>
<evidence type="ECO:0000256" key="5">
    <source>
        <dbReference type="ARBA" id="ARBA00031395"/>
    </source>
</evidence>
<dbReference type="SUPFAM" id="SSF103025">
    <property type="entry name" value="Folate-binding domain"/>
    <property type="match status" value="1"/>
</dbReference>
<dbReference type="Gene3D" id="2.40.30.110">
    <property type="entry name" value="Aminomethyltransferase beta-barrel domains"/>
    <property type="match status" value="1"/>
</dbReference>
<keyword evidence="4 8" id="KW-0808">Transferase</keyword>
<evidence type="ECO:0000256" key="2">
    <source>
        <dbReference type="ARBA" id="ARBA00012616"/>
    </source>
</evidence>
<evidence type="ECO:0000313" key="11">
    <source>
        <dbReference type="EMBL" id="KAL0476472.1"/>
    </source>
</evidence>
<evidence type="ECO:0000313" key="12">
    <source>
        <dbReference type="EMBL" id="KAL0476546.1"/>
    </source>
</evidence>
<dbReference type="Pfam" id="PF01571">
    <property type="entry name" value="GCV_T"/>
    <property type="match status" value="1"/>
</dbReference>
<keyword evidence="3 8" id="KW-0032">Aminotransferase</keyword>
<dbReference type="Gene3D" id="3.30.70.1400">
    <property type="entry name" value="Aminomethyltransferase beta-barrel domains"/>
    <property type="match status" value="1"/>
</dbReference>
<comment type="catalytic activity">
    <reaction evidence="6 8">
        <text>N(6)-[(R)-S(8)-aminomethyldihydrolipoyl]-L-lysyl-[protein] + (6S)-5,6,7,8-tetrahydrofolate = N(6)-[(R)-dihydrolipoyl]-L-lysyl-[protein] + (6R)-5,10-methylene-5,6,7,8-tetrahydrofolate + NH4(+)</text>
        <dbReference type="Rhea" id="RHEA:16945"/>
        <dbReference type="Rhea" id="RHEA-COMP:10475"/>
        <dbReference type="Rhea" id="RHEA-COMP:10492"/>
        <dbReference type="ChEBI" id="CHEBI:15636"/>
        <dbReference type="ChEBI" id="CHEBI:28938"/>
        <dbReference type="ChEBI" id="CHEBI:57453"/>
        <dbReference type="ChEBI" id="CHEBI:83100"/>
        <dbReference type="ChEBI" id="CHEBI:83143"/>
        <dbReference type="EC" id="2.1.2.10"/>
    </reaction>
</comment>
<organism evidence="12 13">
    <name type="scientific">Acrasis kona</name>
    <dbReference type="NCBI Taxonomy" id="1008807"/>
    <lineage>
        <taxon>Eukaryota</taxon>
        <taxon>Discoba</taxon>
        <taxon>Heterolobosea</taxon>
        <taxon>Tetramitia</taxon>
        <taxon>Eutetramitia</taxon>
        <taxon>Acrasidae</taxon>
        <taxon>Acrasis</taxon>
    </lineage>
</organism>
<comment type="function">
    <text evidence="8">The glycine cleavage system catalyzes the degradation of glycine.</text>
</comment>
<dbReference type="GO" id="GO:0006546">
    <property type="term" value="P:glycine catabolic process"/>
    <property type="evidence" value="ECO:0007669"/>
    <property type="project" value="InterPro"/>
</dbReference>
<name>A0AAW2YGU5_9EUKA</name>
<comment type="subunit">
    <text evidence="8">The glycine cleavage system is composed of four proteins: P, T, L and H.</text>
</comment>
<feature type="binding site" evidence="7">
    <location>
        <position position="237"/>
    </location>
    <ligand>
        <name>substrate</name>
    </ligand>
</feature>
<comment type="similarity">
    <text evidence="1 8">Belongs to the GcvT family.</text>
</comment>
<dbReference type="GO" id="GO:0004047">
    <property type="term" value="F:aminomethyltransferase activity"/>
    <property type="evidence" value="ECO:0007669"/>
    <property type="project" value="UniProtKB-EC"/>
</dbReference>
<dbReference type="NCBIfam" id="TIGR00528">
    <property type="entry name" value="gcvT"/>
    <property type="match status" value="1"/>
</dbReference>
<feature type="domain" description="Aminomethyltransferase C-terminal" evidence="10">
    <location>
        <begin position="324"/>
        <end position="403"/>
    </location>
</feature>
<dbReference type="EC" id="2.1.2.10" evidence="2 8"/>
<dbReference type="PIRSF" id="PIRSF006487">
    <property type="entry name" value="GcvT"/>
    <property type="match status" value="1"/>
</dbReference>
<evidence type="ECO:0000256" key="4">
    <source>
        <dbReference type="ARBA" id="ARBA00022679"/>
    </source>
</evidence>
<comment type="subcellular location">
    <subcellularLocation>
        <location evidence="8">Mitochondrion</location>
    </subcellularLocation>
</comment>
<reference evidence="12 13" key="1">
    <citation type="submission" date="2024-03" db="EMBL/GenBank/DDBJ databases">
        <title>The Acrasis kona genome and developmental transcriptomes reveal deep origins of eukaryotic multicellular pathways.</title>
        <authorList>
            <person name="Sheikh S."/>
            <person name="Fu C.-J."/>
            <person name="Brown M.W."/>
            <person name="Baldauf S.L."/>
        </authorList>
    </citation>
    <scope>NUCLEOTIDE SEQUENCE [LARGE SCALE GENOMIC DNA]</scope>
    <source>
        <strain evidence="12 13">ATCC MYA-3509</strain>
    </source>
</reference>
<dbReference type="PANTHER" id="PTHR43757:SF2">
    <property type="entry name" value="AMINOMETHYLTRANSFERASE, MITOCHONDRIAL"/>
    <property type="match status" value="1"/>
</dbReference>
<dbReference type="NCBIfam" id="NF001567">
    <property type="entry name" value="PRK00389.1"/>
    <property type="match status" value="1"/>
</dbReference>
<evidence type="ECO:0000256" key="6">
    <source>
        <dbReference type="ARBA" id="ARBA00047665"/>
    </source>
</evidence>
<evidence type="ECO:0000313" key="13">
    <source>
        <dbReference type="Proteomes" id="UP001431209"/>
    </source>
</evidence>
<keyword evidence="13" id="KW-1185">Reference proteome</keyword>
<evidence type="ECO:0000256" key="1">
    <source>
        <dbReference type="ARBA" id="ARBA00008609"/>
    </source>
</evidence>
<protein>
    <recommendedName>
        <fullName evidence="2 8">Aminomethyltransferase</fullName>
        <ecNumber evidence="2 8">2.1.2.10</ecNumber>
    </recommendedName>
    <alternativeName>
        <fullName evidence="5 8">Glycine cleavage system T protein</fullName>
    </alternativeName>
</protein>
<feature type="domain" description="GCVT N-terminal" evidence="9">
    <location>
        <begin position="35"/>
        <end position="299"/>
    </location>
</feature>
<keyword evidence="8" id="KW-0809">Transit peptide</keyword>
<dbReference type="InterPro" id="IPR013977">
    <property type="entry name" value="GcvT_C"/>
</dbReference>
<dbReference type="GO" id="GO:0008483">
    <property type="term" value="F:transaminase activity"/>
    <property type="evidence" value="ECO:0007669"/>
    <property type="project" value="UniProtKB-KW"/>
</dbReference>
<dbReference type="EMBL" id="JAOPGA020000047">
    <property type="protein sequence ID" value="KAL0476472.1"/>
    <property type="molecule type" value="Genomic_DNA"/>
</dbReference>
<dbReference type="Gene3D" id="3.30.1360.120">
    <property type="entry name" value="Probable tRNA modification gtpase trme, domain 1"/>
    <property type="match status" value="1"/>
</dbReference>
<dbReference type="Proteomes" id="UP001431209">
    <property type="component" value="Unassembled WGS sequence"/>
</dbReference>
<evidence type="ECO:0000256" key="8">
    <source>
        <dbReference type="RuleBase" id="RU003981"/>
    </source>
</evidence>